<evidence type="ECO:0008006" key="4">
    <source>
        <dbReference type="Google" id="ProtNLM"/>
    </source>
</evidence>
<dbReference type="Proteomes" id="UP000006787">
    <property type="component" value="Unassembled WGS sequence"/>
</dbReference>
<evidence type="ECO:0000313" key="3">
    <source>
        <dbReference type="Proteomes" id="UP000006787"/>
    </source>
</evidence>
<organism evidence="2 3">
    <name type="scientific">Lactococcus garvieae DCC43</name>
    <dbReference type="NCBI Taxonomy" id="1231377"/>
    <lineage>
        <taxon>Bacteria</taxon>
        <taxon>Bacillati</taxon>
        <taxon>Bacillota</taxon>
        <taxon>Bacilli</taxon>
        <taxon>Lactobacillales</taxon>
        <taxon>Streptococcaceae</taxon>
        <taxon>Lactococcus</taxon>
    </lineage>
</organism>
<feature type="transmembrane region" description="Helical" evidence="1">
    <location>
        <begin position="37"/>
        <end position="59"/>
    </location>
</feature>
<evidence type="ECO:0000256" key="1">
    <source>
        <dbReference type="SAM" id="Phobius"/>
    </source>
</evidence>
<reference evidence="2 3" key="1">
    <citation type="journal article" date="2012" name="J. Bacteriol.">
        <title>Genome Sequence of the Bacteriocin-Producing Strain Lactococcus garvieae DCC43.</title>
        <authorList>
            <person name="Gabrielsen C."/>
            <person name="Brede D.A."/>
            <person name="Hernandez P.E."/>
            <person name="Nes I.F."/>
            <person name="Diep D.B."/>
        </authorList>
    </citation>
    <scope>NUCLEOTIDE SEQUENCE [LARGE SCALE GENOMIC DNA]</scope>
    <source>
        <strain evidence="2 3">DCC43</strain>
    </source>
</reference>
<keyword evidence="1" id="KW-0812">Transmembrane</keyword>
<dbReference type="PATRIC" id="fig|1231377.3.peg.2019"/>
<gene>
    <name evidence="2" type="ORF">C426_2038</name>
</gene>
<accession>K2QAV6</accession>
<keyword evidence="1" id="KW-1133">Transmembrane helix</keyword>
<comment type="caution">
    <text evidence="2">The sequence shown here is derived from an EMBL/GenBank/DDBJ whole genome shotgun (WGS) entry which is preliminary data.</text>
</comment>
<keyword evidence="1" id="KW-0472">Membrane</keyword>
<sequence>MSFFALFSFVSFFATINLFIAFRKDFPKFSIYQKSMLILSGVASLAMFILVFIIIGLIAKSLF</sequence>
<protein>
    <recommendedName>
        <fullName evidence="4">DUF1146 domain-containing protein</fullName>
    </recommendedName>
</protein>
<name>K2QAV6_9LACT</name>
<proteinExistence type="predicted"/>
<dbReference type="EMBL" id="AMQS01000039">
    <property type="protein sequence ID" value="EKF50602.1"/>
    <property type="molecule type" value="Genomic_DNA"/>
</dbReference>
<evidence type="ECO:0000313" key="2">
    <source>
        <dbReference type="EMBL" id="EKF50602.1"/>
    </source>
</evidence>
<dbReference type="AlphaFoldDB" id="K2QAV6"/>